<feature type="domain" description="TonB C-terminal" evidence="3">
    <location>
        <begin position="197"/>
        <end position="256"/>
    </location>
</feature>
<keyword evidence="5" id="KW-1185">Reference proteome</keyword>
<dbReference type="Pfam" id="PF03544">
    <property type="entry name" value="TonB_C"/>
    <property type="match status" value="1"/>
</dbReference>
<reference evidence="4 5" key="1">
    <citation type="submission" date="2023-10" db="EMBL/GenBank/DDBJ databases">
        <title>Marimonas sp. nov. isolated from tidal mud flat.</title>
        <authorList>
            <person name="Jaincy N.J."/>
            <person name="Srinivasan S."/>
            <person name="Lee S.-S."/>
        </authorList>
    </citation>
    <scope>NUCLEOTIDE SEQUENCE [LARGE SCALE GENOMIC DNA]</scope>
    <source>
        <strain evidence="4 5">MJ-SS3</strain>
    </source>
</reference>
<name>A0ABU3U8A2_9FLAO</name>
<protein>
    <submittedName>
        <fullName evidence="4">Energy transducer TonB</fullName>
    </submittedName>
</protein>
<dbReference type="Proteomes" id="UP001268651">
    <property type="component" value="Unassembled WGS sequence"/>
</dbReference>
<organism evidence="4 5">
    <name type="scientific">Gilvirhabdus luticola</name>
    <dbReference type="NCBI Taxonomy" id="3079858"/>
    <lineage>
        <taxon>Bacteria</taxon>
        <taxon>Pseudomonadati</taxon>
        <taxon>Bacteroidota</taxon>
        <taxon>Flavobacteriia</taxon>
        <taxon>Flavobacteriales</taxon>
        <taxon>Flavobacteriaceae</taxon>
        <taxon>Gilvirhabdus</taxon>
    </lineage>
</organism>
<evidence type="ECO:0000313" key="4">
    <source>
        <dbReference type="EMBL" id="MDU8886637.1"/>
    </source>
</evidence>
<comment type="caution">
    <text evidence="4">The sequence shown here is derived from an EMBL/GenBank/DDBJ whole genome shotgun (WGS) entry which is preliminary data.</text>
</comment>
<gene>
    <name evidence="4" type="ORF">RXV94_10735</name>
</gene>
<keyword evidence="2" id="KW-0472">Membrane</keyword>
<accession>A0ABU3U8A2</accession>
<dbReference type="EMBL" id="JAWHTF010000006">
    <property type="protein sequence ID" value="MDU8886637.1"/>
    <property type="molecule type" value="Genomic_DNA"/>
</dbReference>
<feature type="region of interest" description="Disordered" evidence="1">
    <location>
        <begin position="91"/>
        <end position="112"/>
    </location>
</feature>
<dbReference type="Gene3D" id="3.30.1150.10">
    <property type="match status" value="1"/>
</dbReference>
<evidence type="ECO:0000256" key="1">
    <source>
        <dbReference type="SAM" id="MobiDB-lite"/>
    </source>
</evidence>
<keyword evidence="2" id="KW-0812">Transmembrane</keyword>
<proteinExistence type="predicted"/>
<sequence>MKLQKKFHELIRQNEKNAKKPQKHDANVQKNSTLFFQIGLILSLLTVYSLFEMEFVTKELSDPYEMSQLEEDVVVVQREVRIYEEIPEKVERRKDSRTLNEPPLIDNGDTREETPKIFTTPAISDNPEIEPVIKVIPPPEEYDILGVERVPIYPGCEKTKNNDERRQCMSEKISRLIQKKFNADLASPLGLSGRQKIDVQFKINKTGKVTDIKTRAPHPRLEKEAERVIKIIPEMTPGRQSNKNVGVIYTLPIIFRVQD</sequence>
<feature type="transmembrane region" description="Helical" evidence="2">
    <location>
        <begin position="34"/>
        <end position="51"/>
    </location>
</feature>
<dbReference type="RefSeq" id="WP_316662728.1">
    <property type="nucleotide sequence ID" value="NZ_JAWHTF010000006.1"/>
</dbReference>
<dbReference type="SUPFAM" id="SSF74653">
    <property type="entry name" value="TolA/TonB C-terminal domain"/>
    <property type="match status" value="1"/>
</dbReference>
<evidence type="ECO:0000259" key="3">
    <source>
        <dbReference type="Pfam" id="PF03544"/>
    </source>
</evidence>
<dbReference type="InterPro" id="IPR037682">
    <property type="entry name" value="TonB_C"/>
</dbReference>
<evidence type="ECO:0000256" key="2">
    <source>
        <dbReference type="SAM" id="Phobius"/>
    </source>
</evidence>
<keyword evidence="2" id="KW-1133">Transmembrane helix</keyword>
<evidence type="ECO:0000313" key="5">
    <source>
        <dbReference type="Proteomes" id="UP001268651"/>
    </source>
</evidence>